<dbReference type="eggNOG" id="ENOG502SHR2">
    <property type="taxonomic scope" value="Eukaryota"/>
</dbReference>
<dbReference type="AlphaFoldDB" id="M1W7E8"/>
<feature type="region of interest" description="Disordered" evidence="1">
    <location>
        <begin position="107"/>
        <end position="135"/>
    </location>
</feature>
<feature type="region of interest" description="Disordered" evidence="1">
    <location>
        <begin position="282"/>
        <end position="302"/>
    </location>
</feature>
<gene>
    <name evidence="2" type="ORF">CPUR_04856</name>
</gene>
<feature type="region of interest" description="Disordered" evidence="1">
    <location>
        <begin position="148"/>
        <end position="182"/>
    </location>
</feature>
<evidence type="ECO:0000256" key="1">
    <source>
        <dbReference type="SAM" id="MobiDB-lite"/>
    </source>
</evidence>
<organism evidence="2 3">
    <name type="scientific">Claviceps purpurea (strain 20.1)</name>
    <name type="common">Ergot fungus</name>
    <name type="synonym">Sphacelia segetum</name>
    <dbReference type="NCBI Taxonomy" id="1111077"/>
    <lineage>
        <taxon>Eukaryota</taxon>
        <taxon>Fungi</taxon>
        <taxon>Dikarya</taxon>
        <taxon>Ascomycota</taxon>
        <taxon>Pezizomycotina</taxon>
        <taxon>Sordariomycetes</taxon>
        <taxon>Hypocreomycetidae</taxon>
        <taxon>Hypocreales</taxon>
        <taxon>Clavicipitaceae</taxon>
        <taxon>Claviceps</taxon>
    </lineage>
</organism>
<dbReference type="PhylomeDB" id="M1W7E8"/>
<evidence type="ECO:0000313" key="3">
    <source>
        <dbReference type="Proteomes" id="UP000016801"/>
    </source>
</evidence>
<keyword evidence="3" id="KW-1185">Reference proteome</keyword>
<dbReference type="Proteomes" id="UP000016801">
    <property type="component" value="Unassembled WGS sequence"/>
</dbReference>
<feature type="compositionally biased region" description="Basic and acidic residues" evidence="1">
    <location>
        <begin position="166"/>
        <end position="182"/>
    </location>
</feature>
<protein>
    <submittedName>
        <fullName evidence="2">Uncharacterized protein</fullName>
    </submittedName>
</protein>
<feature type="compositionally biased region" description="Low complexity" evidence="1">
    <location>
        <begin position="111"/>
        <end position="121"/>
    </location>
</feature>
<dbReference type="HOGENOM" id="CLU_027370_0_0_1"/>
<dbReference type="STRING" id="1111077.M1W7E8"/>
<dbReference type="OrthoDB" id="5343576at2759"/>
<reference evidence="2 3" key="1">
    <citation type="journal article" date="2013" name="PLoS Genet.">
        <title>Plant-symbiotic fungi as chemical engineers: Multi-genome analysis of the Clavicipitaceae reveals dynamics of alkaloid loci.</title>
        <authorList>
            <person name="Schardl C.L."/>
            <person name="Young C.A."/>
            <person name="Hesse U."/>
            <person name="Amyotte S.G."/>
            <person name="Andreeva K."/>
            <person name="Calie P.J."/>
            <person name="Fleetwood D.J."/>
            <person name="Haws D.C."/>
            <person name="Moore N."/>
            <person name="Oeser B."/>
            <person name="Panaccione D.G."/>
            <person name="Schweri K.K."/>
            <person name="Voisey C.R."/>
            <person name="Farman M.L."/>
            <person name="Jaromczyk J.W."/>
            <person name="Roe B.A."/>
            <person name="O'Sullivan D.M."/>
            <person name="Scott B."/>
            <person name="Tudzynski P."/>
            <person name="An Z."/>
            <person name="Arnaoudova E.G."/>
            <person name="Bullock C.T."/>
            <person name="Charlton N.D."/>
            <person name="Chen L."/>
            <person name="Cox M."/>
            <person name="Dinkins R.D."/>
            <person name="Florea S."/>
            <person name="Glenn A.E."/>
            <person name="Gordon A."/>
            <person name="Gueldener U."/>
            <person name="Harris D.R."/>
            <person name="Hollin W."/>
            <person name="Jaromczyk J."/>
            <person name="Johnson R.D."/>
            <person name="Khan A.K."/>
            <person name="Leistner E."/>
            <person name="Leuchtmann A."/>
            <person name="Li C."/>
            <person name="Liu J."/>
            <person name="Liu J."/>
            <person name="Liu M."/>
            <person name="Mace W."/>
            <person name="Machado C."/>
            <person name="Nagabhyru P."/>
            <person name="Pan J."/>
            <person name="Schmid J."/>
            <person name="Sugawara K."/>
            <person name="Steiner U."/>
            <person name="Takach J.E."/>
            <person name="Tanaka E."/>
            <person name="Webb J.S."/>
            <person name="Wilson E.V."/>
            <person name="Wiseman J.L."/>
            <person name="Yoshida R."/>
            <person name="Zeng Z."/>
        </authorList>
    </citation>
    <scope>NUCLEOTIDE SEQUENCE [LARGE SCALE GENOMIC DNA]</scope>
    <source>
        <strain evidence="2 3">20.1</strain>
    </source>
</reference>
<sequence length="529" mass="56843">MDHNLLAHSLADAFNALADQVQVLADRKTVLEHKLRFAHEQFQYLADKYAHATPEIVETLAKLQLPPHTSVDDTSPVPLPHRRATPQPSHQIAVLIRDGRRVANKINAIDSSSKTSISSRRTVSHTSHDQTPMSTALEQDFTVEGKKGNLQCPFSKAASSSGATKPDTHSRHDPDNTPHHSADPICAAMLEEATSHSQPTAHEAGADAGASSKCPIRFLDKHSPEEIAHYVETHKHALPRSHEVCLRRYQRNEIQMKKMDSKYGNMISMIEGLSHIHQPMLPTSDDANETAAPDQHGQDSHERVENWAHGVTEMDMEVSDVDAPARSADHQDRLNNFERPLKEVRVGESPSRPWGISVPVYDVPEGHEDGLPFSPPPAPVRMSGSVPSGVSPPPPAAVAAAAEIGSATPVKSGKCPFDHRKFATGGAFASPPPPCTPQPAADASPPNRSFEEAPFTGTDVQGGGATDAATGATPAGAAPPYSRPTFINPQAMMAQAAAGGGPQMVFTGPVFIGYPMEQAVEFLKQYRGA</sequence>
<dbReference type="EMBL" id="CAGA01000027">
    <property type="protein sequence ID" value="CCE31005.1"/>
    <property type="molecule type" value="Genomic_DNA"/>
</dbReference>
<feature type="region of interest" description="Disordered" evidence="1">
    <location>
        <begin position="424"/>
        <end position="483"/>
    </location>
</feature>
<proteinExistence type="predicted"/>
<feature type="region of interest" description="Disordered" evidence="1">
    <location>
        <begin position="67"/>
        <end position="89"/>
    </location>
</feature>
<accession>M1W7E8</accession>
<comment type="caution">
    <text evidence="2">The sequence shown here is derived from an EMBL/GenBank/DDBJ whole genome shotgun (WGS) entry which is preliminary data.</text>
</comment>
<name>M1W7E8_CLAP2</name>
<feature type="compositionally biased region" description="Low complexity" evidence="1">
    <location>
        <begin position="466"/>
        <end position="480"/>
    </location>
</feature>
<dbReference type="VEuPathDB" id="FungiDB:CPUR_04856"/>
<evidence type="ECO:0000313" key="2">
    <source>
        <dbReference type="EMBL" id="CCE31005.1"/>
    </source>
</evidence>